<feature type="active site" description="Charge relay system" evidence="5">
    <location>
        <position position="316"/>
    </location>
</feature>
<evidence type="ECO:0000256" key="1">
    <source>
        <dbReference type="ARBA" id="ARBA00011073"/>
    </source>
</evidence>
<evidence type="ECO:0000256" key="6">
    <source>
        <dbReference type="SAM" id="SignalP"/>
    </source>
</evidence>
<keyword evidence="4 5" id="KW-0720">Serine protease</keyword>
<dbReference type="Pfam" id="PF00082">
    <property type="entry name" value="Peptidase_S8"/>
    <property type="match status" value="1"/>
</dbReference>
<dbReference type="Gene3D" id="2.60.40.10">
    <property type="entry name" value="Immunoglobulins"/>
    <property type="match status" value="3"/>
</dbReference>
<dbReference type="Gene3D" id="3.40.50.200">
    <property type="entry name" value="Peptidase S8/S53 domain"/>
    <property type="match status" value="1"/>
</dbReference>
<feature type="active site" description="Charge relay system" evidence="5">
    <location>
        <position position="129"/>
    </location>
</feature>
<accession>A0ABQ3WJA0</accession>
<evidence type="ECO:0000313" key="8">
    <source>
        <dbReference type="EMBL" id="GID46307.1"/>
    </source>
</evidence>
<dbReference type="EMBL" id="BOMF01000069">
    <property type="protein sequence ID" value="GID46307.1"/>
    <property type="molecule type" value="Genomic_DNA"/>
</dbReference>
<sequence length="735" mass="75775">MRFVSSCLIATLLVGIVAAPASAAADPVRLDVGLTGGADPAAVLRALGDGVVASEVVPGLSAITVDVPADRATAALAVLGGVEGVRFAQLGGLVQADSEVLPAGAVTMELPEAWTWTTGSPDITVAVVDTGVSPTSDLASGRLAPGYDFIDDDTEAVDGDGHGTAIASVLAADHDNNAGASGVCGRCRILPVRVLQDRGSAPADGTTADVAAGIVWAADHGAQIINLSLSTETRSGLLEDAVRHAAEKGALVIASAGNVQPTARRYPAAFESVIAVGRSEYPTQNTDDDRWVDVVAASVGEFLNARGQWAAARGASVSTAIVSGVAVLGLSMKPGMSATELRTRIMAAAPLASGSFAASTVNAARLVYDLGGTDTVPPVVTRTDLTAGELIPRAGKLVQPMATDDHGIERIEYLIGGKVAGRAERSGASARVRVPEGYDGSVPVVVRAYDYAGNIGEATVVVEADTLKPGGIVISPARGAVVPIIVDVIVESPDDDVVRVSASWRASSYSLTRIPGTNRWQGSMAAPDTGEFQVVFYDASGNVGVIYHPVTVDSQPPTGGVITPKAGARMRGAFTSSVSNLVDTSGVAKAELWANGAFVGTDYSAPFALPVRTGSYSGNVRLVWRVTDRFGQARTMAAHTVVADNAGPALSISKAPKNKAKIKGATKVYVKASDASGIARVELIVNGKVVARDYTAGYLLGFNASKQKKTMKVQVRAYDKLGNVRYTSTRTWYRK</sequence>
<name>A0ABQ3WJA0_9ACTN</name>
<evidence type="ECO:0000259" key="7">
    <source>
        <dbReference type="Pfam" id="PF00082"/>
    </source>
</evidence>
<feature type="signal peptide" evidence="6">
    <location>
        <begin position="1"/>
        <end position="23"/>
    </location>
</feature>
<dbReference type="InterPro" id="IPR050131">
    <property type="entry name" value="Peptidase_S8_subtilisin-like"/>
</dbReference>
<dbReference type="PANTHER" id="PTHR43806:SF11">
    <property type="entry name" value="CEREVISIN-RELATED"/>
    <property type="match status" value="1"/>
</dbReference>
<evidence type="ECO:0000256" key="3">
    <source>
        <dbReference type="ARBA" id="ARBA00022801"/>
    </source>
</evidence>
<evidence type="ECO:0000256" key="4">
    <source>
        <dbReference type="ARBA" id="ARBA00022825"/>
    </source>
</evidence>
<keyword evidence="2 5" id="KW-0645">Protease</keyword>
<dbReference type="InterPro" id="IPR022398">
    <property type="entry name" value="Peptidase_S8_His-AS"/>
</dbReference>
<dbReference type="PRINTS" id="PR00723">
    <property type="entry name" value="SUBTILISIN"/>
</dbReference>
<dbReference type="SUPFAM" id="SSF52743">
    <property type="entry name" value="Subtilisin-like"/>
    <property type="match status" value="1"/>
</dbReference>
<dbReference type="InterPro" id="IPR036852">
    <property type="entry name" value="Peptidase_S8/S53_dom_sf"/>
</dbReference>
<keyword evidence="3 5" id="KW-0378">Hydrolase</keyword>
<dbReference type="Pfam" id="PF17957">
    <property type="entry name" value="Big_7"/>
    <property type="match status" value="1"/>
</dbReference>
<protein>
    <recommendedName>
        <fullName evidence="7">Peptidase S8/S53 domain-containing protein</fullName>
    </recommendedName>
</protein>
<organism evidence="8">
    <name type="scientific">Actinoplanes campanulatus</name>
    <dbReference type="NCBI Taxonomy" id="113559"/>
    <lineage>
        <taxon>Bacteria</taxon>
        <taxon>Bacillati</taxon>
        <taxon>Actinomycetota</taxon>
        <taxon>Actinomycetes</taxon>
        <taxon>Micromonosporales</taxon>
        <taxon>Micromonosporaceae</taxon>
        <taxon>Actinoplanes</taxon>
    </lineage>
</organism>
<dbReference type="InterPro" id="IPR013783">
    <property type="entry name" value="Ig-like_fold"/>
</dbReference>
<evidence type="ECO:0000256" key="5">
    <source>
        <dbReference type="PROSITE-ProRule" id="PRU01240"/>
    </source>
</evidence>
<comment type="similarity">
    <text evidence="1 5">Belongs to the peptidase S8 family.</text>
</comment>
<reference evidence="8" key="1">
    <citation type="submission" date="2021-01" db="EMBL/GenBank/DDBJ databases">
        <title>Whole genome shotgun sequence of Actinoplanes capillaceus NBRC 16408.</title>
        <authorList>
            <person name="Komaki H."/>
            <person name="Tamura T."/>
        </authorList>
    </citation>
    <scope>NUCLEOTIDE SEQUENCE [LARGE SCALE GENOMIC DNA]</scope>
    <source>
        <strain evidence="8">NBRC 16408</strain>
    </source>
</reference>
<dbReference type="PROSITE" id="PS00137">
    <property type="entry name" value="SUBTILASE_HIS"/>
    <property type="match status" value="1"/>
</dbReference>
<dbReference type="PANTHER" id="PTHR43806">
    <property type="entry name" value="PEPTIDASE S8"/>
    <property type="match status" value="1"/>
</dbReference>
<dbReference type="InterPro" id="IPR000209">
    <property type="entry name" value="Peptidase_S8/S53_dom"/>
</dbReference>
<gene>
    <name evidence="8" type="ORF">Aca07nite_35820</name>
</gene>
<feature type="active site" description="Charge relay system" evidence="5">
    <location>
        <position position="162"/>
    </location>
</feature>
<feature type="chain" id="PRO_5047051352" description="Peptidase S8/S53 domain-containing protein" evidence="6">
    <location>
        <begin position="24"/>
        <end position="735"/>
    </location>
</feature>
<keyword evidence="6" id="KW-0732">Signal</keyword>
<feature type="domain" description="Peptidase S8/S53" evidence="7">
    <location>
        <begin position="122"/>
        <end position="349"/>
    </location>
</feature>
<dbReference type="PROSITE" id="PS51892">
    <property type="entry name" value="SUBTILASE"/>
    <property type="match status" value="1"/>
</dbReference>
<proteinExistence type="inferred from homology"/>
<evidence type="ECO:0000256" key="2">
    <source>
        <dbReference type="ARBA" id="ARBA00022670"/>
    </source>
</evidence>
<comment type="caution">
    <text evidence="8">The sequence shown here is derived from an EMBL/GenBank/DDBJ whole genome shotgun (WGS) entry which is preliminary data.</text>
</comment>
<dbReference type="InterPro" id="IPR015500">
    <property type="entry name" value="Peptidase_S8_subtilisin-rel"/>
</dbReference>